<proteinExistence type="predicted"/>
<dbReference type="AlphaFoldDB" id="A0A6N3DLY7"/>
<accession>A0A6N3DLY7</accession>
<dbReference type="EMBL" id="JAINVB010000002">
    <property type="protein sequence ID" value="MCK0088909.1"/>
    <property type="molecule type" value="Genomic_DNA"/>
</dbReference>
<reference evidence="2" key="1">
    <citation type="submission" date="2019-11" db="EMBL/GenBank/DDBJ databases">
        <authorList>
            <person name="Feng L."/>
        </authorList>
    </citation>
    <scope>NUCLEOTIDE SEQUENCE</scope>
    <source>
        <strain evidence="2">CsymbiosumLFYP84</strain>
    </source>
</reference>
<gene>
    <name evidence="2" type="ORF">CSLFYP84_01832</name>
    <name evidence="1" type="ORF">K5I21_24200</name>
</gene>
<evidence type="ECO:0000313" key="2">
    <source>
        <dbReference type="EMBL" id="VYU30246.1"/>
    </source>
</evidence>
<dbReference type="EMBL" id="CACRUA010000022">
    <property type="protein sequence ID" value="VYU30246.1"/>
    <property type="molecule type" value="Genomic_DNA"/>
</dbReference>
<sequence length="129" mass="15813">MIIDDDKLEILVQKVLSDERERIYNSWFCEGDIVTPILEIKQSRFRKKSTVYMDLGVWENFQSEIKELLQALYYAHKRLEYFEEVQNQEIPITFDEYIRKNVFDYDTAAFERMRNKVEELYYVQTDDER</sequence>
<organism evidence="2">
    <name type="scientific">Clostridium symbiosum</name>
    <name type="common">Bacteroides symbiosus</name>
    <dbReference type="NCBI Taxonomy" id="1512"/>
    <lineage>
        <taxon>Bacteria</taxon>
        <taxon>Bacillati</taxon>
        <taxon>Bacillota</taxon>
        <taxon>Clostridia</taxon>
        <taxon>Lachnospirales</taxon>
        <taxon>Lachnospiraceae</taxon>
        <taxon>Otoolea</taxon>
    </lineage>
</organism>
<dbReference type="RefSeq" id="WP_009297866.1">
    <property type="nucleotide sequence ID" value="NZ_CACRUA010000022.1"/>
</dbReference>
<protein>
    <submittedName>
        <fullName evidence="2">Uncharacterized protein</fullName>
    </submittedName>
</protein>
<reference evidence="1" key="2">
    <citation type="journal article" date="2022" name="Cell Host Microbe">
        <title>Colonization of the live biotherapeutic product VE303 and modulation of the microbiota and metabolites in healthy volunteers.</title>
        <authorList>
            <person name="Dsouza M."/>
            <person name="Menon R."/>
            <person name="Crossette E."/>
            <person name="Bhattarai S.K."/>
            <person name="Schneider J."/>
            <person name="Kim Y.G."/>
            <person name="Reddy S."/>
            <person name="Caballero S."/>
            <person name="Felix C."/>
            <person name="Cornacchione L."/>
            <person name="Hendrickson J."/>
            <person name="Watson A.R."/>
            <person name="Minot S.S."/>
            <person name="Greenfield N."/>
            <person name="Schopf L."/>
            <person name="Szabady R."/>
            <person name="Patarroyo J."/>
            <person name="Smith W."/>
            <person name="Harrison P."/>
            <person name="Kuijper E.J."/>
            <person name="Kelly C.P."/>
            <person name="Olle B."/>
            <person name="Bobilev D."/>
            <person name="Silber J.L."/>
            <person name="Bucci V."/>
            <person name="Roberts B."/>
            <person name="Faith J."/>
            <person name="Norman J.M."/>
        </authorList>
    </citation>
    <scope>NUCLEOTIDE SEQUENCE</scope>
    <source>
        <strain evidence="1">VE303-04</strain>
    </source>
</reference>
<evidence type="ECO:0000313" key="1">
    <source>
        <dbReference type="EMBL" id="MCK0088909.1"/>
    </source>
</evidence>
<dbReference type="Proteomes" id="UP001203136">
    <property type="component" value="Unassembled WGS sequence"/>
</dbReference>
<name>A0A6N3DLY7_CLOSY</name>